<organism evidence="2 3">
    <name type="scientific">Paraglaciecola polaris LMG 21857</name>
    <dbReference type="NCBI Taxonomy" id="1129793"/>
    <lineage>
        <taxon>Bacteria</taxon>
        <taxon>Pseudomonadati</taxon>
        <taxon>Pseudomonadota</taxon>
        <taxon>Gammaproteobacteria</taxon>
        <taxon>Alteromonadales</taxon>
        <taxon>Alteromonadaceae</taxon>
        <taxon>Paraglaciecola</taxon>
    </lineage>
</organism>
<feature type="chain" id="PRO_5003898755" description="Transmembrane protein" evidence="1">
    <location>
        <begin position="28"/>
        <end position="176"/>
    </location>
</feature>
<evidence type="ECO:0000313" key="3">
    <source>
        <dbReference type="Proteomes" id="UP000006322"/>
    </source>
</evidence>
<dbReference type="EMBL" id="BAER01000138">
    <property type="protein sequence ID" value="GAC35517.1"/>
    <property type="molecule type" value="Genomic_DNA"/>
</dbReference>
<dbReference type="Pfam" id="PF13689">
    <property type="entry name" value="DUF4154"/>
    <property type="match status" value="1"/>
</dbReference>
<gene>
    <name evidence="2" type="ORF">GPLA_4643</name>
</gene>
<protein>
    <recommendedName>
        <fullName evidence="4">Transmembrane protein</fullName>
    </recommendedName>
</protein>
<evidence type="ECO:0008006" key="4">
    <source>
        <dbReference type="Google" id="ProtNLM"/>
    </source>
</evidence>
<dbReference type="RefSeq" id="WP_007107279.1">
    <property type="nucleotide sequence ID" value="NZ_BAER01000138.1"/>
</dbReference>
<feature type="signal peptide" evidence="1">
    <location>
        <begin position="1"/>
        <end position="27"/>
    </location>
</feature>
<dbReference type="AlphaFoldDB" id="K6ZZ92"/>
<proteinExistence type="predicted"/>
<dbReference type="OrthoDB" id="277577at2"/>
<keyword evidence="3" id="KW-1185">Reference proteome</keyword>
<name>K6ZZ92_9ALTE</name>
<evidence type="ECO:0000313" key="2">
    <source>
        <dbReference type="EMBL" id="GAC35517.1"/>
    </source>
</evidence>
<dbReference type="InterPro" id="IPR025293">
    <property type="entry name" value="YfiR/HmsC-like"/>
</dbReference>
<evidence type="ECO:0000256" key="1">
    <source>
        <dbReference type="SAM" id="SignalP"/>
    </source>
</evidence>
<dbReference type="STRING" id="1129793.GPLA_4643"/>
<sequence>MSWVRIIYCFKRTFLFFLLLAPLSLSAQELPKERKLKAAYLLNFTKYLTWPEGKINDRETAFRLCVNSDPSFFAFMQALVVKYNQSNAERKIALSHVNNATHCHMAYLQTPVEPFLPQITRAVIVLESLDVQQSNSAIRFYSQANKVRFEFDLAQLANVQVKASSELLKLARIAGK</sequence>
<accession>K6ZZ92</accession>
<keyword evidence="1" id="KW-0732">Signal</keyword>
<comment type="caution">
    <text evidence="2">The sequence shown here is derived from an EMBL/GenBank/DDBJ whole genome shotgun (WGS) entry which is preliminary data.</text>
</comment>
<dbReference type="Proteomes" id="UP000006322">
    <property type="component" value="Unassembled WGS sequence"/>
</dbReference>
<reference evidence="3" key="1">
    <citation type="journal article" date="2014" name="Environ. Microbiol.">
        <title>Comparative genomics of the marine bacterial genus Glaciecola reveals the high degree of genomic diversity and genomic characteristic for cold adaptation.</title>
        <authorList>
            <person name="Qin Q.L."/>
            <person name="Xie B.B."/>
            <person name="Yu Y."/>
            <person name="Shu Y.L."/>
            <person name="Rong J.C."/>
            <person name="Zhang Y.J."/>
            <person name="Zhao D.L."/>
            <person name="Chen X.L."/>
            <person name="Zhang X.Y."/>
            <person name="Chen B."/>
            <person name="Zhou B.C."/>
            <person name="Zhang Y.Z."/>
        </authorList>
    </citation>
    <scope>NUCLEOTIDE SEQUENCE [LARGE SCALE GENOMIC DNA]</scope>
    <source>
        <strain evidence="3">LMG 21857</strain>
    </source>
</reference>